<evidence type="ECO:0000256" key="1">
    <source>
        <dbReference type="SAM" id="Coils"/>
    </source>
</evidence>
<dbReference type="RefSeq" id="XP_056539312.1">
    <property type="nucleotide sequence ID" value="XM_056691606.1"/>
</dbReference>
<evidence type="ECO:0000313" key="3">
    <source>
        <dbReference type="EMBL" id="KAJ5153004.1"/>
    </source>
</evidence>
<reference evidence="3" key="1">
    <citation type="submission" date="2022-11" db="EMBL/GenBank/DDBJ databases">
        <authorList>
            <person name="Petersen C."/>
        </authorList>
    </citation>
    <scope>NUCLEOTIDE SEQUENCE</scope>
    <source>
        <strain evidence="3">IBT 26290</strain>
    </source>
</reference>
<proteinExistence type="predicted"/>
<name>A0A9W9HQG9_9EURO</name>
<keyword evidence="1" id="KW-0175">Coiled coil</keyword>
<evidence type="ECO:0000313" key="4">
    <source>
        <dbReference type="Proteomes" id="UP001149163"/>
    </source>
</evidence>
<reference evidence="3" key="2">
    <citation type="journal article" date="2023" name="IMA Fungus">
        <title>Comparative genomic study of the Penicillium genus elucidates a diverse pangenome and 15 lateral gene transfer events.</title>
        <authorList>
            <person name="Petersen C."/>
            <person name="Sorensen T."/>
            <person name="Nielsen M.R."/>
            <person name="Sondergaard T.E."/>
            <person name="Sorensen J.L."/>
            <person name="Fitzpatrick D.A."/>
            <person name="Frisvad J.C."/>
            <person name="Nielsen K.L."/>
        </authorList>
    </citation>
    <scope>NUCLEOTIDE SEQUENCE</scope>
    <source>
        <strain evidence="3">IBT 26290</strain>
    </source>
</reference>
<accession>A0A9W9HQG9</accession>
<organism evidence="3 4">
    <name type="scientific">Penicillium canariense</name>
    <dbReference type="NCBI Taxonomy" id="189055"/>
    <lineage>
        <taxon>Eukaryota</taxon>
        <taxon>Fungi</taxon>
        <taxon>Dikarya</taxon>
        <taxon>Ascomycota</taxon>
        <taxon>Pezizomycotina</taxon>
        <taxon>Eurotiomycetes</taxon>
        <taxon>Eurotiomycetidae</taxon>
        <taxon>Eurotiales</taxon>
        <taxon>Aspergillaceae</taxon>
        <taxon>Penicillium</taxon>
    </lineage>
</organism>
<keyword evidence="4" id="KW-1185">Reference proteome</keyword>
<dbReference type="GeneID" id="81430782"/>
<feature type="region of interest" description="Disordered" evidence="2">
    <location>
        <begin position="1"/>
        <end position="32"/>
    </location>
</feature>
<comment type="caution">
    <text evidence="3">The sequence shown here is derived from an EMBL/GenBank/DDBJ whole genome shotgun (WGS) entry which is preliminary data.</text>
</comment>
<dbReference type="EMBL" id="JAPQKN010000007">
    <property type="protein sequence ID" value="KAJ5153004.1"/>
    <property type="molecule type" value="Genomic_DNA"/>
</dbReference>
<dbReference type="AlphaFoldDB" id="A0A9W9HQG9"/>
<gene>
    <name evidence="3" type="ORF">N7482_009482</name>
</gene>
<sequence length="149" mass="16785">MDDSLHESCDMGSTQHAPVSMEDESQQTGVDDGDMCGNINELLKEIQALSEGRPGCEAQVASAIKTCHSLEAIMSRHLSEKQRLEEVIKRIQTALLQERMEYQNLQQRCVDQEITLSHFRRAFPILQEEMGGLIGTWETLGFQGVYKTV</sequence>
<feature type="coiled-coil region" evidence="1">
    <location>
        <begin position="74"/>
        <end position="108"/>
    </location>
</feature>
<protein>
    <submittedName>
        <fullName evidence="3">Uncharacterized protein</fullName>
    </submittedName>
</protein>
<evidence type="ECO:0000256" key="2">
    <source>
        <dbReference type="SAM" id="MobiDB-lite"/>
    </source>
</evidence>
<dbReference type="Proteomes" id="UP001149163">
    <property type="component" value="Unassembled WGS sequence"/>
</dbReference>